<name>A0A917MBL1_9BACT</name>
<evidence type="ECO:0000313" key="2">
    <source>
        <dbReference type="Proteomes" id="UP000647241"/>
    </source>
</evidence>
<reference evidence="1" key="1">
    <citation type="journal article" date="2014" name="Int. J. Syst. Evol. Microbiol.">
        <title>Complete genome sequence of Corynebacterium casei LMG S-19264T (=DSM 44701T), isolated from a smear-ripened cheese.</title>
        <authorList>
            <consortium name="US DOE Joint Genome Institute (JGI-PGF)"/>
            <person name="Walter F."/>
            <person name="Albersmeier A."/>
            <person name="Kalinowski J."/>
            <person name="Ruckert C."/>
        </authorList>
    </citation>
    <scope>NUCLEOTIDE SEQUENCE</scope>
    <source>
        <strain evidence="1">CGMCC 1.12997</strain>
    </source>
</reference>
<proteinExistence type="predicted"/>
<dbReference type="AlphaFoldDB" id="A0A917MBL1"/>
<dbReference type="InterPro" id="IPR024524">
    <property type="entry name" value="DUF3800"/>
</dbReference>
<comment type="caution">
    <text evidence="1">The sequence shown here is derived from an EMBL/GenBank/DDBJ whole genome shotgun (WGS) entry which is preliminary data.</text>
</comment>
<accession>A0A917MBL1</accession>
<dbReference type="Proteomes" id="UP000647241">
    <property type="component" value="Unassembled WGS sequence"/>
</dbReference>
<sequence length="375" mass="42624">MIDLDELRDGQIRFHHLGQTDSVYTFYYDETNNVRKLYVDEDGFNVASPKIFILGGIAHEGKVRAIDISTLRQAMNIQKNVCELKLAHVAKGEFVELLKSEKLAIFLRWIRDDGFIIHYHELDPLYWSVVDIVDSILAKSDHAMLLHYHALLKSDLTAVFRNNLRATAALFHQYGYPGLSAENRIPFLRDLLEFLECSESCLPEFNYFMLKGVLQMGRSLDELAFIEGNPRNLLIENFSAFYLNRIALFRRSDHILDTENSVQEAFKRSPLMCGDKPATNYRFADSKDEAGIQLADVLVGVLGKLHSYLTEASREEVAQARDGLSGTCLENVSLLRDLISSSHDTNVAFLHHVASVHDTDKLDLFLQFSDGRYAG</sequence>
<reference evidence="1" key="2">
    <citation type="submission" date="2020-09" db="EMBL/GenBank/DDBJ databases">
        <authorList>
            <person name="Sun Q."/>
            <person name="Zhou Y."/>
        </authorList>
    </citation>
    <scope>NUCLEOTIDE SEQUENCE</scope>
    <source>
        <strain evidence="1">CGMCC 1.12997</strain>
    </source>
</reference>
<evidence type="ECO:0000313" key="1">
    <source>
        <dbReference type="EMBL" id="GGG87435.1"/>
    </source>
</evidence>
<evidence type="ECO:0008006" key="3">
    <source>
        <dbReference type="Google" id="ProtNLM"/>
    </source>
</evidence>
<dbReference type="Pfam" id="PF12686">
    <property type="entry name" value="DUF3800"/>
    <property type="match status" value="1"/>
</dbReference>
<dbReference type="EMBL" id="BMGT01000004">
    <property type="protein sequence ID" value="GGG87435.1"/>
    <property type="molecule type" value="Genomic_DNA"/>
</dbReference>
<keyword evidence="2" id="KW-1185">Reference proteome</keyword>
<protein>
    <recommendedName>
        <fullName evidence="3">DUF3800 domain-containing protein</fullName>
    </recommendedName>
</protein>
<gene>
    <name evidence="1" type="ORF">GCM10011585_34400</name>
</gene>
<organism evidence="1 2">
    <name type="scientific">Edaphobacter dinghuensis</name>
    <dbReference type="NCBI Taxonomy" id="1560005"/>
    <lineage>
        <taxon>Bacteria</taxon>
        <taxon>Pseudomonadati</taxon>
        <taxon>Acidobacteriota</taxon>
        <taxon>Terriglobia</taxon>
        <taxon>Terriglobales</taxon>
        <taxon>Acidobacteriaceae</taxon>
        <taxon>Edaphobacter</taxon>
    </lineage>
</organism>
<dbReference type="RefSeq" id="WP_229739404.1">
    <property type="nucleotide sequence ID" value="NZ_BMGT01000004.1"/>
</dbReference>